<reference evidence="2 3" key="1">
    <citation type="submission" date="2020-09" db="EMBL/GenBank/DDBJ databases">
        <title>The genome sequence of type strain Labrenzia polysiphoniae KACC 19711.</title>
        <authorList>
            <person name="Liu Y."/>
        </authorList>
    </citation>
    <scope>NUCLEOTIDE SEQUENCE [LARGE SCALE GENOMIC DNA]</scope>
    <source>
        <strain evidence="2 3">KACC 19711</strain>
    </source>
</reference>
<dbReference type="RefSeq" id="WP_192109368.1">
    <property type="nucleotide sequence ID" value="NZ_JACYXJ010000004.1"/>
</dbReference>
<dbReference type="Proteomes" id="UP000615687">
    <property type="component" value="Unassembled WGS sequence"/>
</dbReference>
<comment type="caution">
    <text evidence="2">The sequence shown here is derived from an EMBL/GenBank/DDBJ whole genome shotgun (WGS) entry which is preliminary data.</text>
</comment>
<dbReference type="InterPro" id="IPR041576">
    <property type="entry name" value="Evf"/>
</dbReference>
<sequence length="305" mass="33705">MFDPYRQGTPSATLGGVTMSAQLQAQIEKAGKFFAGPAGPLKAEELVAAPTKTPELFQADGNTTGSVMQFNGTLPDSVSAADKKAFQTLLTQQQYYLQSGLGLVTAWMSNNFQRQPDKWADPNNWQAPLSVLPAEFYTPTDITSYHYEEHFKGVEIATSFLTSMVAWAAGAAIAPAFTNFLTSMGDQIRAGVKSKSKEMNTYHLSFGYQPVQNSAGNWELMTLAEYYFIHFTEKEKTVYSTCASAEVFDFDFKYQKGTLLLNWASMSNPAQKDNKKAWDDVITGSTKDDVEKAKNFFGHDVAKKS</sequence>
<keyword evidence="3" id="KW-1185">Reference proteome</keyword>
<feature type="domain" description="Virulence factor Evf" evidence="1">
    <location>
        <begin position="123"/>
        <end position="298"/>
    </location>
</feature>
<dbReference type="EMBL" id="JACYXJ010000004">
    <property type="protein sequence ID" value="MBD8876927.1"/>
    <property type="molecule type" value="Genomic_DNA"/>
</dbReference>
<evidence type="ECO:0000313" key="2">
    <source>
        <dbReference type="EMBL" id="MBD8876927.1"/>
    </source>
</evidence>
<protein>
    <recommendedName>
        <fullName evidence="1">Virulence factor Evf domain-containing protein</fullName>
    </recommendedName>
</protein>
<gene>
    <name evidence="2" type="ORF">IG617_11580</name>
</gene>
<proteinExistence type="predicted"/>
<name>A0ABR9CAJ3_9HYPH</name>
<evidence type="ECO:0000259" key="1">
    <source>
        <dbReference type="Pfam" id="PF18270"/>
    </source>
</evidence>
<accession>A0ABR9CAJ3</accession>
<organism evidence="2 3">
    <name type="scientific">Roseibium polysiphoniae</name>
    <dbReference type="NCBI Taxonomy" id="2571221"/>
    <lineage>
        <taxon>Bacteria</taxon>
        <taxon>Pseudomonadati</taxon>
        <taxon>Pseudomonadota</taxon>
        <taxon>Alphaproteobacteria</taxon>
        <taxon>Hyphomicrobiales</taxon>
        <taxon>Stappiaceae</taxon>
        <taxon>Roseibium</taxon>
    </lineage>
</organism>
<dbReference type="Pfam" id="PF18270">
    <property type="entry name" value="Evf"/>
    <property type="match status" value="1"/>
</dbReference>
<evidence type="ECO:0000313" key="3">
    <source>
        <dbReference type="Proteomes" id="UP000615687"/>
    </source>
</evidence>